<comment type="subcellular location">
    <subcellularLocation>
        <location evidence="1">Endoplasmic reticulum membrane</location>
        <topology evidence="1">Single-pass type I membrane protein</topology>
    </subcellularLocation>
</comment>
<keyword evidence="10" id="KW-0325">Glycoprotein</keyword>
<evidence type="ECO:0000256" key="1">
    <source>
        <dbReference type="ARBA" id="ARBA00004115"/>
    </source>
</evidence>
<evidence type="ECO:0000256" key="5">
    <source>
        <dbReference type="ARBA" id="ARBA00022692"/>
    </source>
</evidence>
<dbReference type="Pfam" id="PF07774">
    <property type="entry name" value="EMC1_C"/>
    <property type="match status" value="1"/>
</dbReference>
<evidence type="ECO:0000259" key="11">
    <source>
        <dbReference type="Pfam" id="PF07774"/>
    </source>
</evidence>
<keyword evidence="13" id="KW-1185">Reference proteome</keyword>
<dbReference type="EMBL" id="HG994582">
    <property type="protein sequence ID" value="CAF2881737.1"/>
    <property type="molecule type" value="Genomic_DNA"/>
</dbReference>
<dbReference type="SUPFAM" id="SSF50998">
    <property type="entry name" value="Quinoprotein alcohol dehydrogenase-like"/>
    <property type="match status" value="1"/>
</dbReference>
<protein>
    <recommendedName>
        <fullName evidence="4">ER membrane protein complex subunit 1</fullName>
    </recommendedName>
</protein>
<evidence type="ECO:0000313" key="13">
    <source>
        <dbReference type="Proteomes" id="UP000675881"/>
    </source>
</evidence>
<dbReference type="PANTHER" id="PTHR21573">
    <property type="entry name" value="ER MEMBRANE PROTEIN COMPLEX SUBUNIT 1"/>
    <property type="match status" value="1"/>
</dbReference>
<dbReference type="GO" id="GO:0072546">
    <property type="term" value="C:EMC complex"/>
    <property type="evidence" value="ECO:0007669"/>
    <property type="project" value="InterPro"/>
</dbReference>
<evidence type="ECO:0000256" key="4">
    <source>
        <dbReference type="ARBA" id="ARBA00020824"/>
    </source>
</evidence>
<dbReference type="Proteomes" id="UP000675881">
    <property type="component" value="Chromosome 3"/>
</dbReference>
<dbReference type="InterPro" id="IPR026895">
    <property type="entry name" value="EMC1"/>
</dbReference>
<evidence type="ECO:0000256" key="8">
    <source>
        <dbReference type="ARBA" id="ARBA00022989"/>
    </source>
</evidence>
<dbReference type="InterPro" id="IPR011047">
    <property type="entry name" value="Quinoprotein_ADH-like_sf"/>
</dbReference>
<name>A0A7R8H6F2_LEPSM</name>
<feature type="domain" description="ER membrane protein complex subunit 1 C-terminal" evidence="11">
    <location>
        <begin position="573"/>
        <end position="757"/>
    </location>
</feature>
<evidence type="ECO:0000256" key="10">
    <source>
        <dbReference type="ARBA" id="ARBA00023180"/>
    </source>
</evidence>
<evidence type="ECO:0000256" key="3">
    <source>
        <dbReference type="ARBA" id="ARBA00011276"/>
    </source>
</evidence>
<evidence type="ECO:0000313" key="12">
    <source>
        <dbReference type="EMBL" id="CAF2881737.1"/>
    </source>
</evidence>
<keyword evidence="8" id="KW-1133">Transmembrane helix</keyword>
<dbReference type="PANTHER" id="PTHR21573:SF0">
    <property type="entry name" value="ER MEMBRANE PROTEIN COMPLEX SUBUNIT 1"/>
    <property type="match status" value="1"/>
</dbReference>
<reference evidence="12" key="1">
    <citation type="submission" date="2021-02" db="EMBL/GenBank/DDBJ databases">
        <authorList>
            <person name="Bekaert M."/>
        </authorList>
    </citation>
    <scope>NUCLEOTIDE SEQUENCE</scope>
    <source>
        <strain evidence="12">IoA-00</strain>
    </source>
</reference>
<accession>A0A7R8H6F2</accession>
<keyword evidence="7" id="KW-0256">Endoplasmic reticulum</keyword>
<dbReference type="AlphaFoldDB" id="A0A7R8H6F2"/>
<dbReference type="GO" id="GO:0034975">
    <property type="term" value="P:protein folding in endoplasmic reticulum"/>
    <property type="evidence" value="ECO:0007669"/>
    <property type="project" value="TreeGrafter"/>
</dbReference>
<sequence>MKKTVMRVSSRKSISVFVLFCLSSCLGLYEDQAFKMDWIIENMDKPLEGVSMKDGGFVLLSRSGLLGRINPRGKIQWRHSLEPEGKVFDLDERNGDIRSLTSKSPGVVDLRTWSPDEGHLLKEEIKLLILDESLLKILDTGETEQSLKEIPIPSVVGRTCKRIKELIIYCENQNKEFAGYFDIQRINAGMREHAIEDDVHLMTTFRDAEGPLVMNHGYLEYRNGDSVSVIHPCSPEIFIELFLQCQGDKCSVTLDTETIFFKHNRDGSLLGNRWIRNEGMASIVAAHILPYWTDDNQSSNSSEEGSVSFGILNVFKRFGDRLTRHALFLKHRLENIFHREVNDFGIRKVIVAITDYGKVYGLDSKNGKILWQLMLGLHGFEDPSLFVLRSEGKPLCAVIFKNSNGHHVTIFNSMLGKVHSERVLEGVVTQAFSLHFHIHDDIRPIMIVMENGDVEIEPVSNDKKILQEIQKKQTYILSLKNKNNLIGSRVELKRNGGDPYVSKHIDDRVHSLGRVMADRSVLFKYVNPNLVAVLAESVDLGSITLLLVDMVTGRILFSLSHKRVSGPFTLVHSENWIVYSYYNEKSRRTEVGSLELFEGNTQRQSYILGNAHIMTMADTTTEKGITSKYLLMATSQGIVYNIPRSLLDPRRPNMNTPMDMREPGLLPYIPELHLSSESVLNYNRTIIGPKKIITAHTGLESTSIVFVYGADLYCTQVHPSKGFDLLKDDFDYYVIASVLMGLVIAAYATKKVGAEQECEASMEIII</sequence>
<dbReference type="OrthoDB" id="28092at2759"/>
<organism evidence="12 13">
    <name type="scientific">Lepeophtheirus salmonis</name>
    <name type="common">Salmon louse</name>
    <name type="synonym">Caligus salmonis</name>
    <dbReference type="NCBI Taxonomy" id="72036"/>
    <lineage>
        <taxon>Eukaryota</taxon>
        <taxon>Metazoa</taxon>
        <taxon>Ecdysozoa</taxon>
        <taxon>Arthropoda</taxon>
        <taxon>Crustacea</taxon>
        <taxon>Multicrustacea</taxon>
        <taxon>Hexanauplia</taxon>
        <taxon>Copepoda</taxon>
        <taxon>Siphonostomatoida</taxon>
        <taxon>Caligidae</taxon>
        <taxon>Lepeophtheirus</taxon>
    </lineage>
</organism>
<comment type="similarity">
    <text evidence="2">Belongs to the EMC1 family.</text>
</comment>
<evidence type="ECO:0000256" key="7">
    <source>
        <dbReference type="ARBA" id="ARBA00022824"/>
    </source>
</evidence>
<evidence type="ECO:0000256" key="6">
    <source>
        <dbReference type="ARBA" id="ARBA00022729"/>
    </source>
</evidence>
<gene>
    <name evidence="12" type="ORF">LSAA_7972</name>
</gene>
<keyword evidence="6" id="KW-0732">Signal</keyword>
<proteinExistence type="inferred from homology"/>
<keyword evidence="5" id="KW-0812">Transmembrane</keyword>
<evidence type="ECO:0000256" key="2">
    <source>
        <dbReference type="ARBA" id="ARBA00007904"/>
    </source>
</evidence>
<keyword evidence="9" id="KW-0472">Membrane</keyword>
<evidence type="ECO:0000256" key="9">
    <source>
        <dbReference type="ARBA" id="ARBA00023136"/>
    </source>
</evidence>
<dbReference type="InterPro" id="IPR011678">
    <property type="entry name" value="EMC1_C"/>
</dbReference>
<comment type="subunit">
    <text evidence="3">Component of the ER membrane protein complex (EMC).</text>
</comment>